<evidence type="ECO:0000313" key="2">
    <source>
        <dbReference type="EMBL" id="MPC67189.1"/>
    </source>
</evidence>
<dbReference type="Proteomes" id="UP000324222">
    <property type="component" value="Unassembled WGS sequence"/>
</dbReference>
<evidence type="ECO:0000313" key="3">
    <source>
        <dbReference type="Proteomes" id="UP000324222"/>
    </source>
</evidence>
<evidence type="ECO:0000256" key="1">
    <source>
        <dbReference type="SAM" id="MobiDB-lite"/>
    </source>
</evidence>
<reference evidence="2 3" key="1">
    <citation type="submission" date="2019-05" db="EMBL/GenBank/DDBJ databases">
        <title>Another draft genome of Portunus trituberculatus and its Hox gene families provides insights of decapod evolution.</title>
        <authorList>
            <person name="Jeong J.-H."/>
            <person name="Song I."/>
            <person name="Kim S."/>
            <person name="Choi T."/>
            <person name="Kim D."/>
            <person name="Ryu S."/>
            <person name="Kim W."/>
        </authorList>
    </citation>
    <scope>NUCLEOTIDE SEQUENCE [LARGE SCALE GENOMIC DNA]</scope>
    <source>
        <tissue evidence="2">Muscle</tissue>
    </source>
</reference>
<organism evidence="2 3">
    <name type="scientific">Portunus trituberculatus</name>
    <name type="common">Swimming crab</name>
    <name type="synonym">Neptunus trituberculatus</name>
    <dbReference type="NCBI Taxonomy" id="210409"/>
    <lineage>
        <taxon>Eukaryota</taxon>
        <taxon>Metazoa</taxon>
        <taxon>Ecdysozoa</taxon>
        <taxon>Arthropoda</taxon>
        <taxon>Crustacea</taxon>
        <taxon>Multicrustacea</taxon>
        <taxon>Malacostraca</taxon>
        <taxon>Eumalacostraca</taxon>
        <taxon>Eucarida</taxon>
        <taxon>Decapoda</taxon>
        <taxon>Pleocyemata</taxon>
        <taxon>Brachyura</taxon>
        <taxon>Eubrachyura</taxon>
        <taxon>Portunoidea</taxon>
        <taxon>Portunidae</taxon>
        <taxon>Portuninae</taxon>
        <taxon>Portunus</taxon>
    </lineage>
</organism>
<feature type="compositionally biased region" description="Gly residues" evidence="1">
    <location>
        <begin position="1"/>
        <end position="21"/>
    </location>
</feature>
<gene>
    <name evidence="2" type="ORF">E2C01_061357</name>
</gene>
<dbReference type="AlphaFoldDB" id="A0A5B7HBG0"/>
<keyword evidence="3" id="KW-1185">Reference proteome</keyword>
<sequence>MQGQGLGRGGGFGTPVGGGRAGRTSAVQAVRDGRPGGVLLPGAHCYPLRQLGPNSAPTQLFTWPMVAPRPSPTHS</sequence>
<dbReference type="EMBL" id="VSRR010025869">
    <property type="protein sequence ID" value="MPC67189.1"/>
    <property type="molecule type" value="Genomic_DNA"/>
</dbReference>
<protein>
    <submittedName>
        <fullName evidence="2">Uncharacterized protein</fullName>
    </submittedName>
</protein>
<feature type="region of interest" description="Disordered" evidence="1">
    <location>
        <begin position="1"/>
        <end position="25"/>
    </location>
</feature>
<name>A0A5B7HBG0_PORTR</name>
<proteinExistence type="predicted"/>
<comment type="caution">
    <text evidence="2">The sequence shown here is derived from an EMBL/GenBank/DDBJ whole genome shotgun (WGS) entry which is preliminary data.</text>
</comment>
<accession>A0A5B7HBG0</accession>